<name>A0A7W9W3C3_9FIRM</name>
<feature type="compositionally biased region" description="Low complexity" evidence="1">
    <location>
        <begin position="1"/>
        <end position="18"/>
    </location>
</feature>
<evidence type="ECO:0000313" key="3">
    <source>
        <dbReference type="EMBL" id="MBB6042348.1"/>
    </source>
</evidence>
<dbReference type="Proteomes" id="UP000522163">
    <property type="component" value="Unassembled WGS sequence"/>
</dbReference>
<protein>
    <submittedName>
        <fullName evidence="3">Uncharacterized protein</fullName>
    </submittedName>
</protein>
<feature type="compositionally biased region" description="Basic and acidic residues" evidence="1">
    <location>
        <begin position="23"/>
        <end position="34"/>
    </location>
</feature>
<organism evidence="3 4">
    <name type="scientific">Oribacterium sinus</name>
    <dbReference type="NCBI Taxonomy" id="237576"/>
    <lineage>
        <taxon>Bacteria</taxon>
        <taxon>Bacillati</taxon>
        <taxon>Bacillota</taxon>
        <taxon>Clostridia</taxon>
        <taxon>Lachnospirales</taxon>
        <taxon>Lachnospiraceae</taxon>
        <taxon>Oribacterium</taxon>
    </lineage>
</organism>
<evidence type="ECO:0000256" key="1">
    <source>
        <dbReference type="SAM" id="MobiDB-lite"/>
    </source>
</evidence>
<evidence type="ECO:0000256" key="2">
    <source>
        <dbReference type="SAM" id="Phobius"/>
    </source>
</evidence>
<keyword evidence="2" id="KW-0472">Membrane</keyword>
<dbReference type="RefSeq" id="WP_183684822.1">
    <property type="nucleotide sequence ID" value="NZ_JACHHH010000015.1"/>
</dbReference>
<evidence type="ECO:0000313" key="4">
    <source>
        <dbReference type="Proteomes" id="UP000522163"/>
    </source>
</evidence>
<dbReference type="EMBL" id="JACHHH010000015">
    <property type="protein sequence ID" value="MBB6042348.1"/>
    <property type="molecule type" value="Genomic_DNA"/>
</dbReference>
<feature type="transmembrane region" description="Helical" evidence="2">
    <location>
        <begin position="56"/>
        <end position="79"/>
    </location>
</feature>
<sequence>MEEQGYENNNGNVGGEQQSMEKQYSRDTLERRPGPWDISEEDLPEELKVVPALHFFLYQVVFAIPLVGLIVVIIMSLGATKNKNIRNFARAQLIAIVVGIVLTMLFGAAILSFFLAFVGPYLDHPPIV</sequence>
<dbReference type="GeneID" id="85015857"/>
<accession>A0A7W9W3C3</accession>
<reference evidence="3 4" key="1">
    <citation type="submission" date="2020-08" db="EMBL/GenBank/DDBJ databases">
        <title>Genomic Encyclopedia of Type Strains, Phase IV (KMG-IV): sequencing the most valuable type-strain genomes for metagenomic binning, comparative biology and taxonomic classification.</title>
        <authorList>
            <person name="Goeker M."/>
        </authorList>
    </citation>
    <scope>NUCLEOTIDE SEQUENCE [LARGE SCALE GENOMIC DNA]</scope>
    <source>
        <strain evidence="3 4">DSM 17245</strain>
    </source>
</reference>
<proteinExistence type="predicted"/>
<keyword evidence="2" id="KW-0812">Transmembrane</keyword>
<feature type="transmembrane region" description="Helical" evidence="2">
    <location>
        <begin position="91"/>
        <end position="118"/>
    </location>
</feature>
<dbReference type="AlphaFoldDB" id="A0A7W9W3C3"/>
<feature type="region of interest" description="Disordered" evidence="1">
    <location>
        <begin position="1"/>
        <end position="39"/>
    </location>
</feature>
<comment type="caution">
    <text evidence="3">The sequence shown here is derived from an EMBL/GenBank/DDBJ whole genome shotgun (WGS) entry which is preliminary data.</text>
</comment>
<keyword evidence="2" id="KW-1133">Transmembrane helix</keyword>
<gene>
    <name evidence="3" type="ORF">HNQ46_002347</name>
</gene>